<evidence type="ECO:0000313" key="1">
    <source>
        <dbReference type="EMBL" id="CAG8711145.1"/>
    </source>
</evidence>
<dbReference type="EMBL" id="CAJVPY010009662">
    <property type="protein sequence ID" value="CAG8711145.1"/>
    <property type="molecule type" value="Genomic_DNA"/>
</dbReference>
<gene>
    <name evidence="1" type="ORF">DERYTH_LOCUS13595</name>
</gene>
<comment type="caution">
    <text evidence="1">The sequence shown here is derived from an EMBL/GenBank/DDBJ whole genome shotgun (WGS) entry which is preliminary data.</text>
</comment>
<proteinExistence type="predicted"/>
<dbReference type="Proteomes" id="UP000789405">
    <property type="component" value="Unassembled WGS sequence"/>
</dbReference>
<sequence>CFGLKITEDKPGSLYILSANINPKNCKAKTITFFLLSTQPMLKTCICEKYYANFISKFFKITSSQQKPAQTTFMEISSTILKIKFNRISKELSQLPVSKITLKILFLLNQIQTPKLLFILNIHTTI</sequence>
<name>A0A9N9HXI8_9GLOM</name>
<keyword evidence="2" id="KW-1185">Reference proteome</keyword>
<accession>A0A9N9HXI8</accession>
<feature type="non-terminal residue" evidence="1">
    <location>
        <position position="1"/>
    </location>
</feature>
<evidence type="ECO:0000313" key="2">
    <source>
        <dbReference type="Proteomes" id="UP000789405"/>
    </source>
</evidence>
<reference evidence="1" key="1">
    <citation type="submission" date="2021-06" db="EMBL/GenBank/DDBJ databases">
        <authorList>
            <person name="Kallberg Y."/>
            <person name="Tangrot J."/>
            <person name="Rosling A."/>
        </authorList>
    </citation>
    <scope>NUCLEOTIDE SEQUENCE</scope>
    <source>
        <strain evidence="1">MA453B</strain>
    </source>
</reference>
<organism evidence="1 2">
    <name type="scientific">Dentiscutata erythropus</name>
    <dbReference type="NCBI Taxonomy" id="1348616"/>
    <lineage>
        <taxon>Eukaryota</taxon>
        <taxon>Fungi</taxon>
        <taxon>Fungi incertae sedis</taxon>
        <taxon>Mucoromycota</taxon>
        <taxon>Glomeromycotina</taxon>
        <taxon>Glomeromycetes</taxon>
        <taxon>Diversisporales</taxon>
        <taxon>Gigasporaceae</taxon>
        <taxon>Dentiscutata</taxon>
    </lineage>
</organism>
<dbReference type="AlphaFoldDB" id="A0A9N9HXI8"/>
<protein>
    <submittedName>
        <fullName evidence="1">27929_t:CDS:1</fullName>
    </submittedName>
</protein>